<evidence type="ECO:0000256" key="6">
    <source>
        <dbReference type="ARBA" id="ARBA00022747"/>
    </source>
</evidence>
<dbReference type="PANTHER" id="PTHR30195">
    <property type="entry name" value="TYPE I SITE-SPECIFIC DEOXYRIBONUCLEASE PROTEIN SUBUNIT M AND R"/>
    <property type="match status" value="1"/>
</dbReference>
<dbReference type="NCBIfam" id="TIGR00348">
    <property type="entry name" value="hsdR"/>
    <property type="match status" value="1"/>
</dbReference>
<organism evidence="13 14">
    <name type="scientific">Paenibacillus silvae</name>
    <dbReference type="NCBI Taxonomy" id="1325358"/>
    <lineage>
        <taxon>Bacteria</taxon>
        <taxon>Bacillati</taxon>
        <taxon>Bacillota</taxon>
        <taxon>Bacilli</taxon>
        <taxon>Bacillales</taxon>
        <taxon>Paenibacillaceae</taxon>
        <taxon>Paenibacillus</taxon>
    </lineage>
</organism>
<evidence type="ECO:0000256" key="9">
    <source>
        <dbReference type="ARBA" id="ARBA00022840"/>
    </source>
</evidence>
<keyword evidence="7" id="KW-0255">Endonuclease</keyword>
<sequence length="979" mass="112860">MSINKEWNEKKLVENRLIQQLQEMGYAYAHGPSLDAERKSGLEVILTERLSHAILRLNPWISENNLSKVVRSITHIDAVNLMEANEKIHNMLVNYISVQQDLGKGKKGQTIKLIDFNNPDNNEFLVVDQFSVKGGEEKGIRPDLILFINGLPLVLIECKSPMVSIDEQIGKAVKQILRYQKNYEHLFHYNQILIATSNDRAKAGTIMAQLQHYGEWKDPYPLTNPEVGDKPTPQDILVAGMLSKTNLLDLIQNFIVFEPEGGRVIKKLARYQQFRAVGKAINRILSAKNSRDRGGVVWHTQGSGKSLTMLYLAVKLRRIEELRNPTIVIVTDRKDLDNQITNTFRRCGFANPQQADGVRNLKKLLLQGPGATIMTLVQKFQTDKEEEHFPELSTASNIIVMIDESHRSQYKGLAMNMRTAMPNACYLGFTGTPIDKEDKSTTRTFGSYIDKYTIQQAVDDGATVPIFYEARMTNMHVEGETLDQLFDRKFREYDAKTRERIQEKYVNEEAIIASPKRIEQIVLDLIKHYEEHIQPNGFKAQIVAVSRDAAATYKEKMDELSDLESAVIYSSTNDDDDHKKRYAISKDEEKVLIERFKKPLEEDKLAFLIVCDKLLTGFDAPIEQVMYLDKPLKEHNLLQAIARTNRTYNGKDYGLIVDYFGVSSFLEKALDIFSKDDIQGALMPIESELPRLQTRHRAAMRFFDYIRRDDLESCIQILQPEDVRNEFDHLFKQFAKSMDMVMPNPLAQPYVNDLGFLGKVRQAAKSRYKVEGMDISDLGEKVRQLIADHLSASNVEILHDPIDILSSKFESHVNQFQGEAKASEMEHAIKHEIRIKLEENPVYYTSLRERLKKIIDARKQKQMDIFEMMKKMQDIIDDMRNTAKQGESLGLAKEQYPFFLMLEKQLPEEKDKEALKVLTEVITEKIQELAVIEWTQKDDVKREMRKQTKRQLRVFKCPEDKLESLTVQLVDLGRIHYKK</sequence>
<dbReference type="SUPFAM" id="SSF52540">
    <property type="entry name" value="P-loop containing nucleoside triphosphate hydrolases"/>
    <property type="match status" value="2"/>
</dbReference>
<dbReference type="CDD" id="cd18030">
    <property type="entry name" value="DEXHc_RE_I_HsdR"/>
    <property type="match status" value="1"/>
</dbReference>
<dbReference type="PROSITE" id="PS51192">
    <property type="entry name" value="HELICASE_ATP_BIND_1"/>
    <property type="match status" value="1"/>
</dbReference>
<comment type="caution">
    <text evidence="13">The sequence shown here is derived from an EMBL/GenBank/DDBJ whole genome shotgun (WGS) entry which is preliminary data.</text>
</comment>
<keyword evidence="6 11" id="KW-0680">Restriction system</keyword>
<dbReference type="PANTHER" id="PTHR30195:SF15">
    <property type="entry name" value="TYPE I RESTRICTION ENZYME HINDI ENDONUCLEASE SUBUNIT"/>
    <property type="match status" value="1"/>
</dbReference>
<dbReference type="CDD" id="cd22332">
    <property type="entry name" value="HsdR_N"/>
    <property type="match status" value="1"/>
</dbReference>
<dbReference type="Pfam" id="PF22679">
    <property type="entry name" value="T1R_D3-like"/>
    <property type="match status" value="1"/>
</dbReference>
<keyword evidence="14" id="KW-1185">Reference proteome</keyword>
<keyword evidence="5 11" id="KW-0547">Nucleotide-binding</keyword>
<proteinExistence type="inferred from homology"/>
<dbReference type="InterPro" id="IPR040980">
    <property type="entry name" value="SWI2_SNF2"/>
</dbReference>
<dbReference type="InterPro" id="IPR021810">
    <property type="entry name" value="T1RH-like_C"/>
</dbReference>
<name>A0ABQ1ZL91_9BACL</name>
<comment type="catalytic activity">
    <reaction evidence="1 11">
        <text>Endonucleolytic cleavage of DNA to give random double-stranded fragments with terminal 5'-phosphates, ATP is simultaneously hydrolyzed.</text>
        <dbReference type="EC" id="3.1.21.3"/>
    </reaction>
</comment>
<dbReference type="InterPro" id="IPR014001">
    <property type="entry name" value="Helicase_ATP-bd"/>
</dbReference>
<protein>
    <recommendedName>
        <fullName evidence="11">Type I restriction enzyme endonuclease subunit</fullName>
        <shortName evidence="11">R protein</shortName>
        <ecNumber evidence="11">3.1.21.3</ecNumber>
    </recommendedName>
    <alternativeName>
        <fullName evidence="11">Type-1 restriction enzyme R protein</fullName>
    </alternativeName>
</protein>
<evidence type="ECO:0000256" key="4">
    <source>
        <dbReference type="ARBA" id="ARBA00022722"/>
    </source>
</evidence>
<evidence type="ECO:0000259" key="12">
    <source>
        <dbReference type="PROSITE" id="PS51192"/>
    </source>
</evidence>
<dbReference type="InterPro" id="IPR055180">
    <property type="entry name" value="HsdR_RecA-like_helicase_dom_2"/>
</dbReference>
<comment type="similarity">
    <text evidence="2 11">Belongs to the HsdR family.</text>
</comment>
<evidence type="ECO:0000256" key="8">
    <source>
        <dbReference type="ARBA" id="ARBA00022801"/>
    </source>
</evidence>
<dbReference type="SMART" id="SM00487">
    <property type="entry name" value="DEXDc"/>
    <property type="match status" value="1"/>
</dbReference>
<evidence type="ECO:0000256" key="2">
    <source>
        <dbReference type="ARBA" id="ARBA00008598"/>
    </source>
</evidence>
<evidence type="ECO:0000256" key="3">
    <source>
        <dbReference type="ARBA" id="ARBA00011296"/>
    </source>
</evidence>
<gene>
    <name evidence="13" type="primary">hsdR</name>
    <name evidence="13" type="ORF">GCM10008014_51320</name>
</gene>
<comment type="subunit">
    <text evidence="3 11">The type I restriction/modification system is composed of three polypeptides R, M and S.</text>
</comment>
<evidence type="ECO:0000256" key="7">
    <source>
        <dbReference type="ARBA" id="ARBA00022759"/>
    </source>
</evidence>
<keyword evidence="10 11" id="KW-0238">DNA-binding</keyword>
<dbReference type="CDD" id="cd18800">
    <property type="entry name" value="SF2_C_EcoR124I-like"/>
    <property type="match status" value="1"/>
</dbReference>
<evidence type="ECO:0000256" key="5">
    <source>
        <dbReference type="ARBA" id="ARBA00022741"/>
    </source>
</evidence>
<evidence type="ECO:0000313" key="14">
    <source>
        <dbReference type="Proteomes" id="UP000652153"/>
    </source>
</evidence>
<dbReference type="InterPro" id="IPR051268">
    <property type="entry name" value="Type-I_R_enzyme_R_subunit"/>
</dbReference>
<dbReference type="RefSeq" id="WP_188594412.1">
    <property type="nucleotide sequence ID" value="NZ_BMFU01000012.1"/>
</dbReference>
<accession>A0ABQ1ZL91</accession>
<dbReference type="Proteomes" id="UP000652153">
    <property type="component" value="Unassembled WGS sequence"/>
</dbReference>
<evidence type="ECO:0000256" key="10">
    <source>
        <dbReference type="ARBA" id="ARBA00023125"/>
    </source>
</evidence>
<dbReference type="Gene3D" id="3.90.1570.50">
    <property type="match status" value="1"/>
</dbReference>
<dbReference type="EMBL" id="BMFU01000012">
    <property type="protein sequence ID" value="GGH68663.1"/>
    <property type="molecule type" value="Genomic_DNA"/>
</dbReference>
<comment type="function">
    <text evidence="11">Subunit R is required for both nuclease and ATPase activities, but not for modification.</text>
</comment>
<dbReference type="InterPro" id="IPR004473">
    <property type="entry name" value="Restrct_endonuc_typeI_HsdR"/>
</dbReference>
<dbReference type="Pfam" id="PF18766">
    <property type="entry name" value="SWI2_SNF2"/>
    <property type="match status" value="1"/>
</dbReference>
<keyword evidence="4" id="KW-0540">Nuclease</keyword>
<dbReference type="Pfam" id="PF04313">
    <property type="entry name" value="HSDR_N"/>
    <property type="match status" value="1"/>
</dbReference>
<dbReference type="EC" id="3.1.21.3" evidence="11"/>
<keyword evidence="8 11" id="KW-0378">Hydrolase</keyword>
<dbReference type="InterPro" id="IPR007409">
    <property type="entry name" value="Restrct_endonuc_type1_HsdR_N"/>
</dbReference>
<evidence type="ECO:0000313" key="13">
    <source>
        <dbReference type="EMBL" id="GGH68663.1"/>
    </source>
</evidence>
<evidence type="ECO:0000256" key="1">
    <source>
        <dbReference type="ARBA" id="ARBA00000851"/>
    </source>
</evidence>
<dbReference type="Gene3D" id="3.40.50.300">
    <property type="entry name" value="P-loop containing nucleotide triphosphate hydrolases"/>
    <property type="match status" value="2"/>
</dbReference>
<dbReference type="InterPro" id="IPR027417">
    <property type="entry name" value="P-loop_NTPase"/>
</dbReference>
<evidence type="ECO:0000256" key="11">
    <source>
        <dbReference type="RuleBase" id="RU364115"/>
    </source>
</evidence>
<feature type="domain" description="Helicase ATP-binding" evidence="12">
    <location>
        <begin position="286"/>
        <end position="451"/>
    </location>
</feature>
<dbReference type="Pfam" id="PF11867">
    <property type="entry name" value="T1RH-like_C"/>
    <property type="match status" value="1"/>
</dbReference>
<reference evidence="14" key="1">
    <citation type="journal article" date="2019" name="Int. J. Syst. Evol. Microbiol.">
        <title>The Global Catalogue of Microorganisms (GCM) 10K type strain sequencing project: providing services to taxonomists for standard genome sequencing and annotation.</title>
        <authorList>
            <consortium name="The Broad Institute Genomics Platform"/>
            <consortium name="The Broad Institute Genome Sequencing Center for Infectious Disease"/>
            <person name="Wu L."/>
            <person name="Ma J."/>
        </authorList>
    </citation>
    <scope>NUCLEOTIDE SEQUENCE [LARGE SCALE GENOMIC DNA]</scope>
    <source>
        <strain evidence="14">CGMCC 1.12770</strain>
    </source>
</reference>
<keyword evidence="9 11" id="KW-0067">ATP-binding</keyword>